<keyword evidence="1" id="KW-0732">Signal</keyword>
<evidence type="ECO:0000256" key="1">
    <source>
        <dbReference type="SAM" id="SignalP"/>
    </source>
</evidence>
<dbReference type="Pfam" id="PF03713">
    <property type="entry name" value="DUF305"/>
    <property type="match status" value="1"/>
</dbReference>
<gene>
    <name evidence="3" type="ORF">LTT95_03760</name>
</gene>
<organism evidence="3 4">
    <name type="scientific">Luteimonas fraxinea</name>
    <dbReference type="NCBI Taxonomy" id="2901869"/>
    <lineage>
        <taxon>Bacteria</taxon>
        <taxon>Pseudomonadati</taxon>
        <taxon>Pseudomonadota</taxon>
        <taxon>Gammaproteobacteria</taxon>
        <taxon>Lysobacterales</taxon>
        <taxon>Lysobacteraceae</taxon>
        <taxon>Luteimonas</taxon>
    </lineage>
</organism>
<name>A0ABS8U957_9GAMM</name>
<dbReference type="EMBL" id="JAJQKU010000001">
    <property type="protein sequence ID" value="MCD9096053.1"/>
    <property type="molecule type" value="Genomic_DNA"/>
</dbReference>
<feature type="signal peptide" evidence="1">
    <location>
        <begin position="1"/>
        <end position="20"/>
    </location>
</feature>
<feature type="chain" id="PRO_5046348433" evidence="1">
    <location>
        <begin position="21"/>
        <end position="150"/>
    </location>
</feature>
<dbReference type="InterPro" id="IPR005183">
    <property type="entry name" value="DUF305_CopM-like"/>
</dbReference>
<dbReference type="Proteomes" id="UP001430360">
    <property type="component" value="Unassembled WGS sequence"/>
</dbReference>
<dbReference type="InterPro" id="IPR012347">
    <property type="entry name" value="Ferritin-like"/>
</dbReference>
<keyword evidence="4" id="KW-1185">Reference proteome</keyword>
<proteinExistence type="predicted"/>
<accession>A0ABS8U957</accession>
<dbReference type="Gene3D" id="1.20.1260.10">
    <property type="match status" value="1"/>
</dbReference>
<dbReference type="PROSITE" id="PS51257">
    <property type="entry name" value="PROKAR_LIPOPROTEIN"/>
    <property type="match status" value="1"/>
</dbReference>
<evidence type="ECO:0000313" key="3">
    <source>
        <dbReference type="EMBL" id="MCD9096053.1"/>
    </source>
</evidence>
<dbReference type="PANTHER" id="PTHR36933:SF1">
    <property type="entry name" value="SLL0788 PROTEIN"/>
    <property type="match status" value="1"/>
</dbReference>
<reference evidence="3" key="2">
    <citation type="journal article" date="2022" name="Syst. Appl. Microbiol.">
        <title>Physiological and genomic characterisation of Luteimonas fraxinea sp. nov., a bacterial species associated with trees tolerant to ash dieback.</title>
        <authorList>
            <person name="Ulrich K."/>
            <person name="Becker R."/>
            <person name="Behrendt U."/>
            <person name="Kube M."/>
            <person name="Schneck V."/>
            <person name="Ulrich A."/>
        </authorList>
    </citation>
    <scope>NUCLEOTIDE SEQUENCE</scope>
    <source>
        <strain evidence="3">A1P009</strain>
    </source>
</reference>
<protein>
    <submittedName>
        <fullName evidence="3">DUF305 domain-containing protein</fullName>
    </submittedName>
</protein>
<feature type="domain" description="DUF305" evidence="2">
    <location>
        <begin position="78"/>
        <end position="142"/>
    </location>
</feature>
<sequence>MRLIPLMAMTALLAACAPDAPDTASTAEADATPPAAVESVPATTAAEGDTASASTLAYQRVNDAMHAGMGAGFTGDADVDFMRGMIPHHQGAIDMAHVVLEHGTDPEVRALAQQVIAAQETEIAQMQRWLQDRGLPADAPASDADAHTHH</sequence>
<dbReference type="PANTHER" id="PTHR36933">
    <property type="entry name" value="SLL0788 PROTEIN"/>
    <property type="match status" value="1"/>
</dbReference>
<evidence type="ECO:0000313" key="4">
    <source>
        <dbReference type="Proteomes" id="UP001430360"/>
    </source>
</evidence>
<comment type="caution">
    <text evidence="3">The sequence shown here is derived from an EMBL/GenBank/DDBJ whole genome shotgun (WGS) entry which is preliminary data.</text>
</comment>
<evidence type="ECO:0000259" key="2">
    <source>
        <dbReference type="Pfam" id="PF03713"/>
    </source>
</evidence>
<dbReference type="RefSeq" id="WP_232134534.1">
    <property type="nucleotide sequence ID" value="NZ_CP089507.1"/>
</dbReference>
<reference evidence="3" key="1">
    <citation type="submission" date="2021-12" db="EMBL/GenBank/DDBJ databases">
        <authorList>
            <person name="Ulrich A."/>
        </authorList>
    </citation>
    <scope>NUCLEOTIDE SEQUENCE</scope>
    <source>
        <strain evidence="3">A1P009</strain>
    </source>
</reference>